<sequence length="41" mass="4498">MADHLEIRSVAEEITIPPTLFMAVVEDAVDQLFSLVPTPTT</sequence>
<keyword evidence="2" id="KW-1185">Reference proteome</keyword>
<dbReference type="Gramene" id="OMO62067">
    <property type="protein sequence ID" value="OMO62067"/>
    <property type="gene ID" value="CCACVL1_23048"/>
</dbReference>
<evidence type="ECO:0000313" key="2">
    <source>
        <dbReference type="Proteomes" id="UP000188268"/>
    </source>
</evidence>
<organism evidence="1 2">
    <name type="scientific">Corchorus capsularis</name>
    <name type="common">Jute</name>
    <dbReference type="NCBI Taxonomy" id="210143"/>
    <lineage>
        <taxon>Eukaryota</taxon>
        <taxon>Viridiplantae</taxon>
        <taxon>Streptophyta</taxon>
        <taxon>Embryophyta</taxon>
        <taxon>Tracheophyta</taxon>
        <taxon>Spermatophyta</taxon>
        <taxon>Magnoliopsida</taxon>
        <taxon>eudicotyledons</taxon>
        <taxon>Gunneridae</taxon>
        <taxon>Pentapetalae</taxon>
        <taxon>rosids</taxon>
        <taxon>malvids</taxon>
        <taxon>Malvales</taxon>
        <taxon>Malvaceae</taxon>
        <taxon>Grewioideae</taxon>
        <taxon>Apeibeae</taxon>
        <taxon>Corchorus</taxon>
    </lineage>
</organism>
<name>A0A1R3GVJ4_COCAP</name>
<proteinExistence type="predicted"/>
<evidence type="ECO:0000313" key="1">
    <source>
        <dbReference type="EMBL" id="OMO62067.1"/>
    </source>
</evidence>
<protein>
    <submittedName>
        <fullName evidence="1">Uncharacterized protein</fullName>
    </submittedName>
</protein>
<gene>
    <name evidence="1" type="ORF">CCACVL1_23048</name>
</gene>
<dbReference type="Proteomes" id="UP000188268">
    <property type="component" value="Unassembled WGS sequence"/>
</dbReference>
<accession>A0A1R3GVJ4</accession>
<comment type="caution">
    <text evidence="1">The sequence shown here is derived from an EMBL/GenBank/DDBJ whole genome shotgun (WGS) entry which is preliminary data.</text>
</comment>
<dbReference type="EMBL" id="AWWV01013346">
    <property type="protein sequence ID" value="OMO62067.1"/>
    <property type="molecule type" value="Genomic_DNA"/>
</dbReference>
<dbReference type="AlphaFoldDB" id="A0A1R3GVJ4"/>
<reference evidence="1 2" key="1">
    <citation type="submission" date="2013-09" db="EMBL/GenBank/DDBJ databases">
        <title>Corchorus capsularis genome sequencing.</title>
        <authorList>
            <person name="Alam M."/>
            <person name="Haque M.S."/>
            <person name="Islam M.S."/>
            <person name="Emdad E.M."/>
            <person name="Islam M.M."/>
            <person name="Ahmed B."/>
            <person name="Halim A."/>
            <person name="Hossen Q.M.M."/>
            <person name="Hossain M.Z."/>
            <person name="Ahmed R."/>
            <person name="Khan M.M."/>
            <person name="Islam R."/>
            <person name="Rashid M.M."/>
            <person name="Khan S.A."/>
            <person name="Rahman M.S."/>
            <person name="Alam M."/>
        </authorList>
    </citation>
    <scope>NUCLEOTIDE SEQUENCE [LARGE SCALE GENOMIC DNA]</scope>
    <source>
        <strain evidence="2">cv. CVL-1</strain>
        <tissue evidence="1">Whole seedling</tissue>
    </source>
</reference>